<dbReference type="SUPFAM" id="SSF144091">
    <property type="entry name" value="Rhomboid-like"/>
    <property type="match status" value="1"/>
</dbReference>
<proteinExistence type="inferred from homology"/>
<sequence length="341" mass="37727">MKRSGLAAIARTIRNALTAASEEGTAAKRSLHSSSETMRPAGSLIFARKPPPDGPGRRLQRALKPTLFCIGASAAYFAIAARSDARRRTEESHRSVWGSWNRRRSQDAEWLYNLPASLRDFYLEAKHSWRRIPDDKKIVYGIIAANVGVFLLWRIPSMERFMLANFVQALPPMQSKLHTMVTAAFSHMTPVHLFCNMLALNSFGSTAIHVLGKEQFLAFYMSAGLASSLGSYLGRLGATTKSLSLGASGAVYACFAITALCFPDSSAVIIFLPMVPIAMGTLLKATIGLDALGVLLGWKALDHWGHLGGAGFGVWYYYYGHRLWQQREKLLGSWLEERKQR</sequence>
<dbReference type="Proteomes" id="UP001465755">
    <property type="component" value="Unassembled WGS sequence"/>
</dbReference>
<comment type="caution">
    <text evidence="9">The sequence shown here is derived from an EMBL/GenBank/DDBJ whole genome shotgun (WGS) entry which is preliminary data.</text>
</comment>
<evidence type="ECO:0000256" key="5">
    <source>
        <dbReference type="ARBA" id="ARBA00022989"/>
    </source>
</evidence>
<accession>A0AAW1P0B2</accession>
<reference evidence="9 10" key="1">
    <citation type="journal article" date="2024" name="Nat. Commun.">
        <title>Phylogenomics reveals the evolutionary origins of lichenization in chlorophyte algae.</title>
        <authorList>
            <person name="Puginier C."/>
            <person name="Libourel C."/>
            <person name="Otte J."/>
            <person name="Skaloud P."/>
            <person name="Haon M."/>
            <person name="Grisel S."/>
            <person name="Petersen M."/>
            <person name="Berrin J.G."/>
            <person name="Delaux P.M."/>
            <person name="Dal Grande F."/>
            <person name="Keller J."/>
        </authorList>
    </citation>
    <scope>NUCLEOTIDE SEQUENCE [LARGE SCALE GENOMIC DNA]</scope>
    <source>
        <strain evidence="9 10">SAG 2036</strain>
    </source>
</reference>
<dbReference type="PANTHER" id="PTHR43731">
    <property type="entry name" value="RHOMBOID PROTEASE"/>
    <property type="match status" value="1"/>
</dbReference>
<evidence type="ECO:0000313" key="9">
    <source>
        <dbReference type="EMBL" id="KAK9803725.1"/>
    </source>
</evidence>
<dbReference type="Gene3D" id="1.20.1540.10">
    <property type="entry name" value="Rhomboid-like"/>
    <property type="match status" value="1"/>
</dbReference>
<dbReference type="EMBL" id="JALJOQ010000057">
    <property type="protein sequence ID" value="KAK9803725.1"/>
    <property type="molecule type" value="Genomic_DNA"/>
</dbReference>
<evidence type="ECO:0000256" key="7">
    <source>
        <dbReference type="SAM" id="Phobius"/>
    </source>
</evidence>
<evidence type="ECO:0000313" key="10">
    <source>
        <dbReference type="Proteomes" id="UP001465755"/>
    </source>
</evidence>
<name>A0AAW1P0B2_9CHLO</name>
<dbReference type="PANTHER" id="PTHR43731:SF14">
    <property type="entry name" value="PRESENILIN-ASSOCIATED RHOMBOID-LIKE PROTEIN, MITOCHONDRIAL"/>
    <property type="match status" value="1"/>
</dbReference>
<comment type="subcellular location">
    <subcellularLocation>
        <location evidence="1">Membrane</location>
        <topology evidence="1">Multi-pass membrane protein</topology>
    </subcellularLocation>
</comment>
<feature type="transmembrane region" description="Helical" evidence="7">
    <location>
        <begin position="138"/>
        <end position="155"/>
    </location>
</feature>
<keyword evidence="10" id="KW-1185">Reference proteome</keyword>
<evidence type="ECO:0000256" key="2">
    <source>
        <dbReference type="ARBA" id="ARBA00009045"/>
    </source>
</evidence>
<feature type="transmembrane region" description="Helical" evidence="7">
    <location>
        <begin position="175"/>
        <end position="195"/>
    </location>
</feature>
<feature type="transmembrane region" description="Helical" evidence="7">
    <location>
        <begin position="216"/>
        <end position="233"/>
    </location>
</feature>
<feature type="transmembrane region" description="Helical" evidence="7">
    <location>
        <begin position="245"/>
        <end position="262"/>
    </location>
</feature>
<dbReference type="GO" id="GO:0004252">
    <property type="term" value="F:serine-type endopeptidase activity"/>
    <property type="evidence" value="ECO:0007669"/>
    <property type="project" value="InterPro"/>
</dbReference>
<feature type="domain" description="Peptidase S54 rhomboid" evidence="8">
    <location>
        <begin position="175"/>
        <end position="321"/>
    </location>
</feature>
<evidence type="ECO:0000259" key="8">
    <source>
        <dbReference type="Pfam" id="PF01694"/>
    </source>
</evidence>
<evidence type="ECO:0000256" key="4">
    <source>
        <dbReference type="ARBA" id="ARBA00022801"/>
    </source>
</evidence>
<feature type="transmembrane region" description="Helical" evidence="7">
    <location>
        <begin position="303"/>
        <end position="319"/>
    </location>
</feature>
<dbReference type="GO" id="GO:0006465">
    <property type="term" value="P:signal peptide processing"/>
    <property type="evidence" value="ECO:0007669"/>
    <property type="project" value="TreeGrafter"/>
</dbReference>
<keyword evidence="4" id="KW-0378">Hydrolase</keyword>
<dbReference type="Pfam" id="PF01694">
    <property type="entry name" value="Rhomboid"/>
    <property type="match status" value="1"/>
</dbReference>
<dbReference type="GO" id="GO:0016020">
    <property type="term" value="C:membrane"/>
    <property type="evidence" value="ECO:0007669"/>
    <property type="project" value="UniProtKB-SubCell"/>
</dbReference>
<protein>
    <recommendedName>
        <fullName evidence="8">Peptidase S54 rhomboid domain-containing protein</fullName>
    </recommendedName>
</protein>
<dbReference type="InterPro" id="IPR050925">
    <property type="entry name" value="Rhomboid_protease_S54"/>
</dbReference>
<dbReference type="InterPro" id="IPR022764">
    <property type="entry name" value="Peptidase_S54_rhomboid_dom"/>
</dbReference>
<feature type="transmembrane region" description="Helical" evidence="7">
    <location>
        <begin position="269"/>
        <end position="297"/>
    </location>
</feature>
<keyword evidence="6 7" id="KW-0472">Membrane</keyword>
<dbReference type="AlphaFoldDB" id="A0AAW1P0B2"/>
<organism evidence="9 10">
    <name type="scientific">Symbiochloris irregularis</name>
    <dbReference type="NCBI Taxonomy" id="706552"/>
    <lineage>
        <taxon>Eukaryota</taxon>
        <taxon>Viridiplantae</taxon>
        <taxon>Chlorophyta</taxon>
        <taxon>core chlorophytes</taxon>
        <taxon>Trebouxiophyceae</taxon>
        <taxon>Trebouxiales</taxon>
        <taxon>Trebouxiaceae</taxon>
        <taxon>Symbiochloris</taxon>
    </lineage>
</organism>
<evidence type="ECO:0000256" key="3">
    <source>
        <dbReference type="ARBA" id="ARBA00022692"/>
    </source>
</evidence>
<comment type="similarity">
    <text evidence="2">Belongs to the peptidase S54 family.</text>
</comment>
<dbReference type="InterPro" id="IPR035952">
    <property type="entry name" value="Rhomboid-like_sf"/>
</dbReference>
<evidence type="ECO:0000256" key="1">
    <source>
        <dbReference type="ARBA" id="ARBA00004141"/>
    </source>
</evidence>
<gene>
    <name evidence="9" type="ORF">WJX73_006906</name>
</gene>
<keyword evidence="3 7" id="KW-0812">Transmembrane</keyword>
<keyword evidence="5 7" id="KW-1133">Transmembrane helix</keyword>
<evidence type="ECO:0000256" key="6">
    <source>
        <dbReference type="ARBA" id="ARBA00023136"/>
    </source>
</evidence>